<feature type="compositionally biased region" description="Polar residues" evidence="13">
    <location>
        <begin position="168"/>
        <end position="197"/>
    </location>
</feature>
<evidence type="ECO:0000256" key="13">
    <source>
        <dbReference type="SAM" id="MobiDB-lite"/>
    </source>
</evidence>
<dbReference type="InterPro" id="IPR036322">
    <property type="entry name" value="WD40_repeat_dom_sf"/>
</dbReference>
<feature type="repeat" description="WD" evidence="12">
    <location>
        <begin position="560"/>
        <end position="610"/>
    </location>
</feature>
<evidence type="ECO:0000256" key="11">
    <source>
        <dbReference type="ARBA" id="ARBA00025741"/>
    </source>
</evidence>
<dbReference type="GO" id="GO:0045944">
    <property type="term" value="P:positive regulation of transcription by RNA polymerase II"/>
    <property type="evidence" value="ECO:0007669"/>
    <property type="project" value="UniProtKB-ARBA"/>
</dbReference>
<feature type="repeat" description="WD" evidence="12">
    <location>
        <begin position="401"/>
        <end position="426"/>
    </location>
</feature>
<evidence type="ECO:0000313" key="15">
    <source>
        <dbReference type="Proteomes" id="UP001497525"/>
    </source>
</evidence>
<dbReference type="FunFam" id="2.130.10.10:FF:002234">
    <property type="entry name" value="F-box-like/WD repeat-containing protein TBL1XR1"/>
    <property type="match status" value="1"/>
</dbReference>
<name>A0AAV2U1H3_CALDB</name>
<dbReference type="CDD" id="cd00200">
    <property type="entry name" value="WD40"/>
    <property type="match status" value="1"/>
</dbReference>
<evidence type="ECO:0000256" key="2">
    <source>
        <dbReference type="ARBA" id="ARBA00022491"/>
    </source>
</evidence>
<dbReference type="InterPro" id="IPR015943">
    <property type="entry name" value="WD40/YVTN_repeat-like_dom_sf"/>
</dbReference>
<dbReference type="Gene3D" id="2.130.10.10">
    <property type="entry name" value="YVTN repeat-like/Quinoprotein amine dehydrogenase"/>
    <property type="match status" value="1"/>
</dbReference>
<evidence type="ECO:0000256" key="10">
    <source>
        <dbReference type="ARBA" id="ARBA00023242"/>
    </source>
</evidence>
<dbReference type="Gene3D" id="1.20.960.30">
    <property type="match status" value="1"/>
</dbReference>
<comment type="similarity">
    <text evidence="11">Belongs to the WD repeat EBI family.</text>
</comment>
<evidence type="ECO:0000256" key="8">
    <source>
        <dbReference type="ARBA" id="ARBA00023159"/>
    </source>
</evidence>
<keyword evidence="10" id="KW-0539">Nucleus</keyword>
<sequence>MSFTSDEVNFLIFRYLQESGYCHSAYLFGLESQISRSNIDGSIIPPGSLLSLIQKGLQYTEAELSIGEDGSERVVESLSLIDAVVPDVIEQRKNSLRQQQNAVMSSANAVTCSNTVVTCNSTAPHTVGNPVSQPSCTLPNQHPGSHPVSEMNTLQNSNHSHALSNSHPTTGPNVKSEDLNSTPVHGQQPHGTYQSCGVNALTQPNVNPAGAMNITVLNQQSINSLNPPVPLPANCPTSINTTVSPVTTSHSSSIHGGNRAAVPAQQGLVPNQLPPHHVPQSVLLSSIQTNGENHGGSVVNHYRGDPMEVDRIHPLEVNNTSPLLTRQIPPERITVLRGHESEVFICAWNPRSDMLASGSGDSTARIWNLEEPLSNPPHVPHLVLTHCVNRDGQTVLSNKDVTSLDWNSDGSFLATGSYDGFARVWNTDGRLATTLGQHKGPIFALKWNRKGNYILTAGVDKTTIIWEAQTGRIAQQFAFHTAPTLDVDWQSLTAFASCSTDTNIHVCELGRQQPVQTFRGHENEVNAIKWDPNGRLLASCSDDMTLKVWDMHHEHCVHDLKGHSKEIYTIKWSPTGPGTAFPNAPLCLASASFDSTVRLWDVETGKCQRVLSKHTEPVYSVAFSPDGRLLATGSFDQCVHIWNVASGSLINSYQGTGGIFEVCWNSRGDKVGASASDGSVVVLDLRR</sequence>
<evidence type="ECO:0000256" key="4">
    <source>
        <dbReference type="ARBA" id="ARBA00022737"/>
    </source>
</evidence>
<keyword evidence="2" id="KW-0678">Repressor</keyword>
<dbReference type="GO" id="GO:0003714">
    <property type="term" value="F:transcription corepressor activity"/>
    <property type="evidence" value="ECO:0007669"/>
    <property type="project" value="InterPro"/>
</dbReference>
<comment type="subcellular location">
    <subcellularLocation>
        <location evidence="1">Nucleus</location>
    </subcellularLocation>
</comment>
<evidence type="ECO:0000256" key="5">
    <source>
        <dbReference type="ARBA" id="ARBA00022786"/>
    </source>
</evidence>
<feature type="repeat" description="WD" evidence="12">
    <location>
        <begin position="336"/>
        <end position="370"/>
    </location>
</feature>
<dbReference type="Pfam" id="PF08513">
    <property type="entry name" value="LisH"/>
    <property type="match status" value="1"/>
</dbReference>
<feature type="compositionally biased region" description="Low complexity" evidence="13">
    <location>
        <begin position="156"/>
        <end position="167"/>
    </location>
</feature>
<dbReference type="GO" id="GO:0000118">
    <property type="term" value="C:histone deacetylase complex"/>
    <property type="evidence" value="ECO:0007669"/>
    <property type="project" value="TreeGrafter"/>
</dbReference>
<keyword evidence="6" id="KW-0156">Chromatin regulator</keyword>
<dbReference type="InterPro" id="IPR001680">
    <property type="entry name" value="WD40_rpt"/>
</dbReference>
<evidence type="ECO:0000256" key="3">
    <source>
        <dbReference type="ARBA" id="ARBA00022574"/>
    </source>
</evidence>
<dbReference type="AlphaFoldDB" id="A0AAV2U1H3"/>
<comment type="caution">
    <text evidence="14">The sequence shown here is derived from an EMBL/GenBank/DDBJ whole genome shotgun (WGS) entry which is preliminary data.</text>
</comment>
<dbReference type="PROSITE" id="PS50082">
    <property type="entry name" value="WD_REPEATS_2"/>
    <property type="match status" value="6"/>
</dbReference>
<evidence type="ECO:0000256" key="6">
    <source>
        <dbReference type="ARBA" id="ARBA00022853"/>
    </source>
</evidence>
<evidence type="ECO:0000256" key="12">
    <source>
        <dbReference type="PROSITE-ProRule" id="PRU00221"/>
    </source>
</evidence>
<organism evidence="14 15">
    <name type="scientific">Calicophoron daubneyi</name>
    <name type="common">Rumen fluke</name>
    <name type="synonym">Paramphistomum daubneyi</name>
    <dbReference type="NCBI Taxonomy" id="300641"/>
    <lineage>
        <taxon>Eukaryota</taxon>
        <taxon>Metazoa</taxon>
        <taxon>Spiralia</taxon>
        <taxon>Lophotrochozoa</taxon>
        <taxon>Platyhelminthes</taxon>
        <taxon>Trematoda</taxon>
        <taxon>Digenea</taxon>
        <taxon>Plagiorchiida</taxon>
        <taxon>Pronocephalata</taxon>
        <taxon>Paramphistomoidea</taxon>
        <taxon>Paramphistomidae</taxon>
        <taxon>Calicophoron</taxon>
    </lineage>
</organism>
<gene>
    <name evidence="14" type="ORF">CDAUBV1_LOCUS17128</name>
</gene>
<dbReference type="EMBL" id="CAXLJL010000933">
    <property type="protein sequence ID" value="CAL5141819.1"/>
    <property type="molecule type" value="Genomic_DNA"/>
</dbReference>
<dbReference type="InterPro" id="IPR019775">
    <property type="entry name" value="WD40_repeat_CS"/>
</dbReference>
<keyword evidence="9" id="KW-0804">Transcription</keyword>
<dbReference type="SUPFAM" id="SSF50978">
    <property type="entry name" value="WD40 repeat-like"/>
    <property type="match status" value="1"/>
</dbReference>
<keyword evidence="8" id="KW-0010">Activator</keyword>
<dbReference type="GO" id="GO:0006325">
    <property type="term" value="P:chromatin organization"/>
    <property type="evidence" value="ECO:0007669"/>
    <property type="project" value="UniProtKB-KW"/>
</dbReference>
<feature type="repeat" description="WD" evidence="12">
    <location>
        <begin position="611"/>
        <end position="652"/>
    </location>
</feature>
<dbReference type="PRINTS" id="PR00320">
    <property type="entry name" value="GPROTEINBRPT"/>
</dbReference>
<dbReference type="SMART" id="SM00667">
    <property type="entry name" value="LisH"/>
    <property type="match status" value="1"/>
</dbReference>
<dbReference type="PROSITE" id="PS00678">
    <property type="entry name" value="WD_REPEATS_1"/>
    <property type="match status" value="5"/>
</dbReference>
<dbReference type="PROSITE" id="PS50294">
    <property type="entry name" value="WD_REPEATS_REGION"/>
    <property type="match status" value="6"/>
</dbReference>
<feature type="repeat" description="WD" evidence="12">
    <location>
        <begin position="435"/>
        <end position="476"/>
    </location>
</feature>
<dbReference type="InterPro" id="IPR045183">
    <property type="entry name" value="Ebi-like"/>
</dbReference>
<dbReference type="InterPro" id="IPR020472">
    <property type="entry name" value="WD40_PAC1"/>
</dbReference>
<evidence type="ECO:0000256" key="9">
    <source>
        <dbReference type="ARBA" id="ARBA00023163"/>
    </source>
</evidence>
<dbReference type="Proteomes" id="UP001497525">
    <property type="component" value="Unassembled WGS sequence"/>
</dbReference>
<proteinExistence type="inferred from homology"/>
<keyword evidence="3 12" id="KW-0853">WD repeat</keyword>
<feature type="region of interest" description="Disordered" evidence="13">
    <location>
        <begin position="128"/>
        <end position="197"/>
    </location>
</feature>
<keyword evidence="5" id="KW-0833">Ubl conjugation pathway</keyword>
<reference evidence="14" key="1">
    <citation type="submission" date="2024-06" db="EMBL/GenBank/DDBJ databases">
        <authorList>
            <person name="Liu X."/>
            <person name="Lenzi L."/>
            <person name="Haldenby T S."/>
            <person name="Uol C."/>
        </authorList>
    </citation>
    <scope>NUCLEOTIDE SEQUENCE</scope>
</reference>
<feature type="compositionally biased region" description="Polar residues" evidence="13">
    <location>
        <begin position="128"/>
        <end position="143"/>
    </location>
</feature>
<protein>
    <submittedName>
        <fullName evidence="14">Uncharacterized protein</fullName>
    </submittedName>
</protein>
<keyword evidence="7" id="KW-0805">Transcription regulation</keyword>
<evidence type="ECO:0000256" key="1">
    <source>
        <dbReference type="ARBA" id="ARBA00004123"/>
    </source>
</evidence>
<keyword evidence="4" id="KW-0677">Repeat</keyword>
<dbReference type="FunFam" id="1.20.960.30:FF:000001">
    <property type="entry name" value="F-box-like/WD repeat-containing protein TBL1XR1"/>
    <property type="match status" value="1"/>
</dbReference>
<evidence type="ECO:0000313" key="14">
    <source>
        <dbReference type="EMBL" id="CAL5141819.1"/>
    </source>
</evidence>
<accession>A0AAV2U1H3</accession>
<evidence type="ECO:0000256" key="7">
    <source>
        <dbReference type="ARBA" id="ARBA00023015"/>
    </source>
</evidence>
<dbReference type="PROSITE" id="PS50896">
    <property type="entry name" value="LISH"/>
    <property type="match status" value="1"/>
</dbReference>
<feature type="repeat" description="WD" evidence="12">
    <location>
        <begin position="518"/>
        <end position="559"/>
    </location>
</feature>
<dbReference type="SMART" id="SM00320">
    <property type="entry name" value="WD40"/>
    <property type="match status" value="8"/>
</dbReference>
<dbReference type="GO" id="GO:0000976">
    <property type="term" value="F:transcription cis-regulatory region binding"/>
    <property type="evidence" value="ECO:0007669"/>
    <property type="project" value="UniProtKB-ARBA"/>
</dbReference>
<dbReference type="InterPro" id="IPR006594">
    <property type="entry name" value="LisH"/>
</dbReference>
<dbReference type="PANTHER" id="PTHR22846">
    <property type="entry name" value="WD40 REPEAT PROTEIN"/>
    <property type="match status" value="1"/>
</dbReference>
<dbReference type="Pfam" id="PF00400">
    <property type="entry name" value="WD40"/>
    <property type="match status" value="6"/>
</dbReference>
<dbReference type="PANTHER" id="PTHR22846:SF2">
    <property type="entry name" value="F-BOX-LIKE_WD REPEAT-CONTAINING PROTEIN EBI"/>
    <property type="match status" value="1"/>
</dbReference>